<name>A0A4Z2I8R8_9TELE</name>
<organism evidence="1 2">
    <name type="scientific">Liparis tanakae</name>
    <name type="common">Tanaka's snailfish</name>
    <dbReference type="NCBI Taxonomy" id="230148"/>
    <lineage>
        <taxon>Eukaryota</taxon>
        <taxon>Metazoa</taxon>
        <taxon>Chordata</taxon>
        <taxon>Craniata</taxon>
        <taxon>Vertebrata</taxon>
        <taxon>Euteleostomi</taxon>
        <taxon>Actinopterygii</taxon>
        <taxon>Neopterygii</taxon>
        <taxon>Teleostei</taxon>
        <taxon>Neoteleostei</taxon>
        <taxon>Acanthomorphata</taxon>
        <taxon>Eupercaria</taxon>
        <taxon>Perciformes</taxon>
        <taxon>Cottioidei</taxon>
        <taxon>Cottales</taxon>
        <taxon>Liparidae</taxon>
        <taxon>Liparis</taxon>
    </lineage>
</organism>
<evidence type="ECO:0000313" key="2">
    <source>
        <dbReference type="Proteomes" id="UP000314294"/>
    </source>
</evidence>
<reference evidence="1 2" key="1">
    <citation type="submission" date="2019-03" db="EMBL/GenBank/DDBJ databases">
        <title>First draft genome of Liparis tanakae, snailfish: a comprehensive survey of snailfish specific genes.</title>
        <authorList>
            <person name="Kim W."/>
            <person name="Song I."/>
            <person name="Jeong J.-H."/>
            <person name="Kim D."/>
            <person name="Kim S."/>
            <person name="Ryu S."/>
            <person name="Song J.Y."/>
            <person name="Lee S.K."/>
        </authorList>
    </citation>
    <scope>NUCLEOTIDE SEQUENCE [LARGE SCALE GENOMIC DNA]</scope>
    <source>
        <tissue evidence="1">Muscle</tissue>
    </source>
</reference>
<sequence>MKAASFLFECFKGSVQAKDTAQRMKHIPVSRLKRAFVGVRCLHPPISVHDSVNETTRLLVHSVATAVAETTTRFIRICHPSPRITTPLRLAGQLPVLLTAGLPSVR</sequence>
<comment type="caution">
    <text evidence="1">The sequence shown here is derived from an EMBL/GenBank/DDBJ whole genome shotgun (WGS) entry which is preliminary data.</text>
</comment>
<dbReference type="Proteomes" id="UP000314294">
    <property type="component" value="Unassembled WGS sequence"/>
</dbReference>
<dbReference type="AlphaFoldDB" id="A0A4Z2I8R8"/>
<accession>A0A4Z2I8R8</accession>
<gene>
    <name evidence="1" type="ORF">EYF80_016293</name>
</gene>
<keyword evidence="2" id="KW-1185">Reference proteome</keyword>
<dbReference type="EMBL" id="SRLO01000124">
    <property type="protein sequence ID" value="TNN73503.1"/>
    <property type="molecule type" value="Genomic_DNA"/>
</dbReference>
<proteinExistence type="predicted"/>
<evidence type="ECO:0000313" key="1">
    <source>
        <dbReference type="EMBL" id="TNN73503.1"/>
    </source>
</evidence>
<protein>
    <submittedName>
        <fullName evidence="1">Uncharacterized protein</fullName>
    </submittedName>
</protein>